<evidence type="ECO:0000256" key="2">
    <source>
        <dbReference type="SAM" id="Phobius"/>
    </source>
</evidence>
<keyword evidence="2" id="KW-0812">Transmembrane</keyword>
<dbReference type="SUPFAM" id="SSF51735">
    <property type="entry name" value="NAD(P)-binding Rossmann-fold domains"/>
    <property type="match status" value="1"/>
</dbReference>
<dbReference type="Proteomes" id="UP000019491">
    <property type="component" value="Unassembled WGS sequence"/>
</dbReference>
<organism evidence="4 5">
    <name type="scientific">Rhodococcus wratislaviensis NBRC 100605</name>
    <dbReference type="NCBI Taxonomy" id="1219028"/>
    <lineage>
        <taxon>Bacteria</taxon>
        <taxon>Bacillati</taxon>
        <taxon>Actinomycetota</taxon>
        <taxon>Actinomycetes</taxon>
        <taxon>Mycobacteriales</taxon>
        <taxon>Nocardiaceae</taxon>
        <taxon>Rhodococcus</taxon>
    </lineage>
</organism>
<keyword evidence="2" id="KW-1133">Transmembrane helix</keyword>
<dbReference type="Gene3D" id="3.90.180.10">
    <property type="entry name" value="Medium-chain alcohol dehydrogenases, catalytic domain"/>
    <property type="match status" value="1"/>
</dbReference>
<proteinExistence type="predicted"/>
<reference evidence="4 5" key="1">
    <citation type="submission" date="2014-02" db="EMBL/GenBank/DDBJ databases">
        <title>Whole genome shotgun sequence of Rhodococcus wratislaviensis NBRC 100605.</title>
        <authorList>
            <person name="Hosoyama A."/>
            <person name="Tsuchikane K."/>
            <person name="Yoshida I."/>
            <person name="Ohji S."/>
            <person name="Ichikawa N."/>
            <person name="Yamazoe A."/>
            <person name="Fujita N."/>
        </authorList>
    </citation>
    <scope>NUCLEOTIDE SEQUENCE [LARGE SCALE GENOMIC DNA]</scope>
    <source>
        <strain evidence="4 5">NBRC 100605</strain>
    </source>
</reference>
<dbReference type="InterPro" id="IPR013149">
    <property type="entry name" value="ADH-like_C"/>
</dbReference>
<comment type="caution">
    <text evidence="4">The sequence shown here is derived from an EMBL/GenBank/DDBJ whole genome shotgun (WGS) entry which is preliminary data.</text>
</comment>
<dbReference type="FunFam" id="3.40.50.720:FF:000121">
    <property type="entry name" value="Prostaglandin reductase 2"/>
    <property type="match status" value="1"/>
</dbReference>
<dbReference type="InterPro" id="IPR020843">
    <property type="entry name" value="ER"/>
</dbReference>
<dbReference type="InterPro" id="IPR045010">
    <property type="entry name" value="MDR_fam"/>
</dbReference>
<keyword evidence="1" id="KW-0560">Oxidoreductase</keyword>
<evidence type="ECO:0000313" key="5">
    <source>
        <dbReference type="Proteomes" id="UP000019491"/>
    </source>
</evidence>
<dbReference type="OrthoDB" id="9805663at2"/>
<dbReference type="PANTHER" id="PTHR43205">
    <property type="entry name" value="PROSTAGLANDIN REDUCTASE"/>
    <property type="match status" value="1"/>
</dbReference>
<dbReference type="EMBL" id="BAWF01000052">
    <property type="protein sequence ID" value="GAF48333.1"/>
    <property type="molecule type" value="Genomic_DNA"/>
</dbReference>
<dbReference type="GO" id="GO:0016628">
    <property type="term" value="F:oxidoreductase activity, acting on the CH-CH group of donors, NAD or NADP as acceptor"/>
    <property type="evidence" value="ECO:0007669"/>
    <property type="project" value="InterPro"/>
</dbReference>
<accession>X0PY23</accession>
<dbReference type="InterPro" id="IPR011032">
    <property type="entry name" value="GroES-like_sf"/>
</dbReference>
<dbReference type="PANTHER" id="PTHR43205:SF7">
    <property type="entry name" value="PROSTAGLANDIN REDUCTASE 1"/>
    <property type="match status" value="1"/>
</dbReference>
<dbReference type="Pfam" id="PF00107">
    <property type="entry name" value="ADH_zinc_N"/>
    <property type="match status" value="1"/>
</dbReference>
<evidence type="ECO:0000313" key="4">
    <source>
        <dbReference type="EMBL" id="GAF48333.1"/>
    </source>
</evidence>
<dbReference type="SUPFAM" id="SSF50129">
    <property type="entry name" value="GroES-like"/>
    <property type="match status" value="1"/>
</dbReference>
<dbReference type="AlphaFoldDB" id="X0PY23"/>
<dbReference type="SMART" id="SM00829">
    <property type="entry name" value="PKS_ER"/>
    <property type="match status" value="1"/>
</dbReference>
<evidence type="ECO:0000256" key="1">
    <source>
        <dbReference type="ARBA" id="ARBA00023002"/>
    </source>
</evidence>
<feature type="domain" description="Enoyl reductase (ER)" evidence="3">
    <location>
        <begin position="15"/>
        <end position="332"/>
    </location>
</feature>
<dbReference type="InterPro" id="IPR041694">
    <property type="entry name" value="ADH_N_2"/>
</dbReference>
<dbReference type="CDD" id="cd05288">
    <property type="entry name" value="PGDH"/>
    <property type="match status" value="1"/>
</dbReference>
<feature type="transmembrane region" description="Helical" evidence="2">
    <location>
        <begin position="120"/>
        <end position="138"/>
    </location>
</feature>
<protein>
    <submittedName>
        <fullName evidence="4">Putative oxidoreductase</fullName>
    </submittedName>
</protein>
<dbReference type="InterPro" id="IPR036291">
    <property type="entry name" value="NAD(P)-bd_dom_sf"/>
</dbReference>
<dbReference type="Gene3D" id="3.40.50.720">
    <property type="entry name" value="NAD(P)-binding Rossmann-like Domain"/>
    <property type="match status" value="1"/>
</dbReference>
<dbReference type="RefSeq" id="WP_037238417.1">
    <property type="nucleotide sequence ID" value="NZ_BAWF01000052.1"/>
</dbReference>
<keyword evidence="5" id="KW-1185">Reference proteome</keyword>
<name>X0PY23_RHOWR</name>
<dbReference type="Pfam" id="PF16884">
    <property type="entry name" value="ADH_N_2"/>
    <property type="match status" value="1"/>
</dbReference>
<gene>
    <name evidence="4" type="ORF">RW1_052_00400</name>
</gene>
<sequence>MSKNRQYRLAHRPVGAAKETDWDLVTELVPNPSDGEFVVQIQHLSLDPAMRGWMNAGRSYVPPVEIGAVMRAYGTGAVVASRHPDFPVGELVTGEFGVQEYALSDGHGVRHIDRRLQVPASAYLGVLGLTGLTAYFGLLDVGQFQAGQTVVVTGAAGAVGSTVGQIAKLHGGRVIGIAGGTDKCRYLVDELGFDAAIDYKTENIRQALRTHAPEGADVFFDNVGGDILDDGLLRLAHGARVVICGAVSQYNSQTGAHGPRNYLALLIARARMEGFVVNDYEDRFGEASEALAQWLADGRLINVEDIDHDSILAFPETLTQLFAGKNTGKLILDLGSAP</sequence>
<keyword evidence="2" id="KW-0472">Membrane</keyword>
<evidence type="ECO:0000259" key="3">
    <source>
        <dbReference type="SMART" id="SM00829"/>
    </source>
</evidence>